<accession>A0ABD0JXY3</accession>
<comment type="caution">
    <text evidence="2">The sequence shown here is derived from an EMBL/GenBank/DDBJ whole genome shotgun (WGS) entry which is preliminary data.</text>
</comment>
<sequence>KRRITQEALDIALVCLRRGEGTADIYQHTACGFGAVPARTITTTFPFTHGGDGGRRGGGSEFSSHAARSITPRTRCQTPDSTQGSTRGSSKNTTRMSNYVTLSRGQKP</sequence>
<feature type="region of interest" description="Disordered" evidence="1">
    <location>
        <begin position="46"/>
        <end position="108"/>
    </location>
</feature>
<organism evidence="2 3">
    <name type="scientific">Batillaria attramentaria</name>
    <dbReference type="NCBI Taxonomy" id="370345"/>
    <lineage>
        <taxon>Eukaryota</taxon>
        <taxon>Metazoa</taxon>
        <taxon>Spiralia</taxon>
        <taxon>Lophotrochozoa</taxon>
        <taxon>Mollusca</taxon>
        <taxon>Gastropoda</taxon>
        <taxon>Caenogastropoda</taxon>
        <taxon>Sorbeoconcha</taxon>
        <taxon>Cerithioidea</taxon>
        <taxon>Batillariidae</taxon>
        <taxon>Batillaria</taxon>
    </lineage>
</organism>
<reference evidence="2 3" key="1">
    <citation type="journal article" date="2023" name="Sci. Data">
        <title>Genome assembly of the Korean intertidal mud-creeper Batillaria attramentaria.</title>
        <authorList>
            <person name="Patra A.K."/>
            <person name="Ho P.T."/>
            <person name="Jun S."/>
            <person name="Lee S.J."/>
            <person name="Kim Y."/>
            <person name="Won Y.J."/>
        </authorList>
    </citation>
    <scope>NUCLEOTIDE SEQUENCE [LARGE SCALE GENOMIC DNA]</scope>
    <source>
        <strain evidence="2">Wonlab-2016</strain>
    </source>
</reference>
<feature type="compositionally biased region" description="Polar residues" evidence="1">
    <location>
        <begin position="71"/>
        <end position="108"/>
    </location>
</feature>
<proteinExistence type="predicted"/>
<evidence type="ECO:0000256" key="1">
    <source>
        <dbReference type="SAM" id="MobiDB-lite"/>
    </source>
</evidence>
<dbReference type="EMBL" id="JACVVK020000293">
    <property type="protein sequence ID" value="KAK7479862.1"/>
    <property type="molecule type" value="Genomic_DNA"/>
</dbReference>
<feature type="non-terminal residue" evidence="2">
    <location>
        <position position="1"/>
    </location>
</feature>
<keyword evidence="3" id="KW-1185">Reference proteome</keyword>
<evidence type="ECO:0000313" key="2">
    <source>
        <dbReference type="EMBL" id="KAK7479862.1"/>
    </source>
</evidence>
<evidence type="ECO:0000313" key="3">
    <source>
        <dbReference type="Proteomes" id="UP001519460"/>
    </source>
</evidence>
<dbReference type="Proteomes" id="UP001519460">
    <property type="component" value="Unassembled WGS sequence"/>
</dbReference>
<dbReference type="AlphaFoldDB" id="A0ABD0JXY3"/>
<protein>
    <submittedName>
        <fullName evidence="2">Uncharacterized protein</fullName>
    </submittedName>
</protein>
<feature type="non-terminal residue" evidence="2">
    <location>
        <position position="108"/>
    </location>
</feature>
<gene>
    <name evidence="2" type="ORF">BaRGS_00028852</name>
</gene>
<name>A0ABD0JXY3_9CAEN</name>